<gene>
    <name evidence="2" type="ORF">CQW49_01540</name>
</gene>
<sequence>MADVDELPDSKRQRPKLADRLSTLYVPFACVGASLLLIGLFYAKTRYSHYVLVGEELAFLGATLQHGADDWLLRGYSYYFSTYPELESTVTNYIRPIGNILVWICHAIFGDRYQFYFIIYYASALSAFLLLLLSVRPLRPQAGLLLASALAWSVFCPGAVGKGLWFMPAMFDMVVGFFVVAAFYCTLREKDILAIFLLLLALFTKETASFAPVAAALTVLLVRPRSTRNWATAAALLSPLAIWIAFRLIAFGGVLDGTQTSFGPRGLLLHGLLRWPLGVAWQSWMGMVAGWTSSGGSSAGLASGAAAAALLLARL</sequence>
<dbReference type="Proteomes" id="UP000230709">
    <property type="component" value="Chromosome"/>
</dbReference>
<reference evidence="3" key="1">
    <citation type="submission" date="2017-10" db="EMBL/GenBank/DDBJ databases">
        <title>Completed PacBio SMRT sequence of Methylosinus trichosporium OB3b reveals presence of a third large plasmid.</title>
        <authorList>
            <person name="Charles T.C."/>
            <person name="Lynch M.D.J."/>
            <person name="Heil J.R."/>
            <person name="Cheng J."/>
        </authorList>
    </citation>
    <scope>NUCLEOTIDE SEQUENCE [LARGE SCALE GENOMIC DNA]</scope>
    <source>
        <strain evidence="3">OB3b</strain>
    </source>
</reference>
<dbReference type="AlphaFoldDB" id="A0A2D2CVF3"/>
<feature type="transmembrane region" description="Helical" evidence="1">
    <location>
        <begin position="142"/>
        <end position="160"/>
    </location>
</feature>
<dbReference type="STRING" id="595536.GCA_000178815_00635"/>
<organism evidence="2 3">
    <name type="scientific">Methylosinus trichosporium (strain ATCC 35070 / NCIMB 11131 / UNIQEM 75 / OB3b)</name>
    <dbReference type="NCBI Taxonomy" id="595536"/>
    <lineage>
        <taxon>Bacteria</taxon>
        <taxon>Pseudomonadati</taxon>
        <taxon>Pseudomonadota</taxon>
        <taxon>Alphaproteobacteria</taxon>
        <taxon>Hyphomicrobiales</taxon>
        <taxon>Methylocystaceae</taxon>
        <taxon>Methylosinus</taxon>
    </lineage>
</organism>
<feature type="transmembrane region" description="Helical" evidence="1">
    <location>
        <begin position="24"/>
        <end position="43"/>
    </location>
</feature>
<accession>A0A2D2CVF3</accession>
<feature type="transmembrane region" description="Helical" evidence="1">
    <location>
        <begin position="166"/>
        <end position="185"/>
    </location>
</feature>
<evidence type="ECO:0000256" key="1">
    <source>
        <dbReference type="SAM" id="Phobius"/>
    </source>
</evidence>
<keyword evidence="1" id="KW-0812">Transmembrane</keyword>
<name>A0A2D2CVF3_METT3</name>
<evidence type="ECO:0008006" key="4">
    <source>
        <dbReference type="Google" id="ProtNLM"/>
    </source>
</evidence>
<feature type="transmembrane region" description="Helical" evidence="1">
    <location>
        <begin position="115"/>
        <end position="135"/>
    </location>
</feature>
<dbReference type="EMBL" id="CP023737">
    <property type="protein sequence ID" value="ATQ66723.1"/>
    <property type="molecule type" value="Genomic_DNA"/>
</dbReference>
<evidence type="ECO:0000313" key="2">
    <source>
        <dbReference type="EMBL" id="ATQ66723.1"/>
    </source>
</evidence>
<evidence type="ECO:0000313" key="3">
    <source>
        <dbReference type="Proteomes" id="UP000230709"/>
    </source>
</evidence>
<feature type="transmembrane region" description="Helical" evidence="1">
    <location>
        <begin position="192"/>
        <end position="221"/>
    </location>
</feature>
<keyword evidence="3" id="KW-1185">Reference proteome</keyword>
<protein>
    <recommendedName>
        <fullName evidence="4">Glycosyltransferase RgtA/B/C/D-like domain-containing protein</fullName>
    </recommendedName>
</protein>
<keyword evidence="1" id="KW-1133">Transmembrane helix</keyword>
<dbReference type="KEGG" id="mtw:CQW49_01540"/>
<keyword evidence="1" id="KW-0472">Membrane</keyword>
<feature type="transmembrane region" description="Helical" evidence="1">
    <location>
        <begin position="233"/>
        <end position="255"/>
    </location>
</feature>
<proteinExistence type="predicted"/>